<keyword evidence="1" id="KW-0479">Metal-binding</keyword>
<evidence type="ECO:0000313" key="3">
    <source>
        <dbReference type="EMBL" id="VXD23548.1"/>
    </source>
</evidence>
<keyword evidence="4" id="KW-1185">Reference proteome</keyword>
<dbReference type="InterPro" id="IPR029068">
    <property type="entry name" value="Glyas_Bleomycin-R_OHBP_Dase"/>
</dbReference>
<dbReference type="EMBL" id="CZCS02000217">
    <property type="protein sequence ID" value="VXD23548.1"/>
    <property type="molecule type" value="Genomic_DNA"/>
</dbReference>
<dbReference type="PANTHER" id="PTHR21366:SF22">
    <property type="entry name" value="VOC DOMAIN-CONTAINING PROTEIN"/>
    <property type="match status" value="1"/>
</dbReference>
<dbReference type="PROSITE" id="PS00934">
    <property type="entry name" value="GLYOXALASE_I_1"/>
    <property type="match status" value="1"/>
</dbReference>
<dbReference type="PROSITE" id="PS51819">
    <property type="entry name" value="VOC"/>
    <property type="match status" value="1"/>
</dbReference>
<name>A0A7Z9BYI1_9CYAN</name>
<dbReference type="Gene3D" id="3.10.180.10">
    <property type="entry name" value="2,3-Dihydroxybiphenyl 1,2-Dioxygenase, domain 1"/>
    <property type="match status" value="1"/>
</dbReference>
<dbReference type="AlphaFoldDB" id="A0A7Z9BYI1"/>
<dbReference type="GO" id="GO:0046872">
    <property type="term" value="F:metal ion binding"/>
    <property type="evidence" value="ECO:0007669"/>
    <property type="project" value="UniProtKB-KW"/>
</dbReference>
<dbReference type="CDD" id="cd07245">
    <property type="entry name" value="VOC_like"/>
    <property type="match status" value="1"/>
</dbReference>
<gene>
    <name evidence="3" type="ORF">PL9631_740028</name>
</gene>
<dbReference type="InterPro" id="IPR018146">
    <property type="entry name" value="Glyoxalase_1_CS"/>
</dbReference>
<accession>A0A7Z9BYI1</accession>
<reference evidence="3" key="1">
    <citation type="submission" date="2019-10" db="EMBL/GenBank/DDBJ databases">
        <authorList>
            <consortium name="Genoscope - CEA"/>
            <person name="William W."/>
        </authorList>
    </citation>
    <scope>NUCLEOTIDE SEQUENCE [LARGE SCALE GENOMIC DNA]</scope>
    <source>
        <strain evidence="3">BBR_PRJEB10994</strain>
    </source>
</reference>
<dbReference type="InterPro" id="IPR004360">
    <property type="entry name" value="Glyas_Fos-R_dOase_dom"/>
</dbReference>
<evidence type="ECO:0000313" key="4">
    <source>
        <dbReference type="Proteomes" id="UP000182190"/>
    </source>
</evidence>
<feature type="domain" description="VOC" evidence="2">
    <location>
        <begin position="10"/>
        <end position="125"/>
    </location>
</feature>
<dbReference type="Pfam" id="PF00903">
    <property type="entry name" value="Glyoxalase"/>
    <property type="match status" value="1"/>
</dbReference>
<evidence type="ECO:0000259" key="2">
    <source>
        <dbReference type="PROSITE" id="PS51819"/>
    </source>
</evidence>
<proteinExistence type="predicted"/>
<dbReference type="PANTHER" id="PTHR21366">
    <property type="entry name" value="GLYOXALASE FAMILY PROTEIN"/>
    <property type="match status" value="1"/>
</dbReference>
<evidence type="ECO:0000256" key="1">
    <source>
        <dbReference type="ARBA" id="ARBA00022723"/>
    </source>
</evidence>
<comment type="caution">
    <text evidence="3">The sequence shown here is derived from an EMBL/GenBank/DDBJ whole genome shotgun (WGS) entry which is preliminary data.</text>
</comment>
<organism evidence="3 4">
    <name type="scientific">Planktothrix paucivesiculata PCC 9631</name>
    <dbReference type="NCBI Taxonomy" id="671071"/>
    <lineage>
        <taxon>Bacteria</taxon>
        <taxon>Bacillati</taxon>
        <taxon>Cyanobacteriota</taxon>
        <taxon>Cyanophyceae</taxon>
        <taxon>Oscillatoriophycideae</taxon>
        <taxon>Oscillatoriales</taxon>
        <taxon>Microcoleaceae</taxon>
        <taxon>Planktothrix</taxon>
    </lineage>
</organism>
<dbReference type="InterPro" id="IPR050383">
    <property type="entry name" value="GlyoxalaseI/FosfomycinResist"/>
</dbReference>
<protein>
    <submittedName>
        <fullName evidence="3">Glyoxalase/bleomycin resistance protein/dioxygenase</fullName>
    </submittedName>
</protein>
<dbReference type="Proteomes" id="UP000182190">
    <property type="component" value="Unassembled WGS sequence"/>
</dbReference>
<dbReference type="SUPFAM" id="SSF54593">
    <property type="entry name" value="Glyoxalase/Bleomycin resistance protein/Dihydroxybiphenyl dioxygenase"/>
    <property type="match status" value="1"/>
</dbReference>
<dbReference type="GO" id="GO:0004462">
    <property type="term" value="F:lactoylglutathione lyase activity"/>
    <property type="evidence" value="ECO:0007669"/>
    <property type="project" value="InterPro"/>
</dbReference>
<dbReference type="InterPro" id="IPR037523">
    <property type="entry name" value="VOC_core"/>
</dbReference>
<dbReference type="GO" id="GO:0051213">
    <property type="term" value="F:dioxygenase activity"/>
    <property type="evidence" value="ECO:0007669"/>
    <property type="project" value="UniProtKB-KW"/>
</dbReference>
<sequence>MFLYIMQINQYLHTAILVSDLEQSEKFYGEILGLEKVERPLNFPGIWYQIGEFQIHLIQAETLINDQVNHQKWGRNRHLAFSVDSLEAAKQQLVSHNCSIQMSASGRAALFTKDPDGNIIELNEA</sequence>